<organism evidence="1 2">
    <name type="scientific">Heliocybe sulcata</name>
    <dbReference type="NCBI Taxonomy" id="5364"/>
    <lineage>
        <taxon>Eukaryota</taxon>
        <taxon>Fungi</taxon>
        <taxon>Dikarya</taxon>
        <taxon>Basidiomycota</taxon>
        <taxon>Agaricomycotina</taxon>
        <taxon>Agaricomycetes</taxon>
        <taxon>Gloeophyllales</taxon>
        <taxon>Gloeophyllaceae</taxon>
        <taxon>Heliocybe</taxon>
    </lineage>
</organism>
<protein>
    <submittedName>
        <fullName evidence="1">Uncharacterized protein</fullName>
    </submittedName>
</protein>
<dbReference type="SUPFAM" id="SSF52047">
    <property type="entry name" value="RNI-like"/>
    <property type="match status" value="1"/>
</dbReference>
<dbReference type="STRING" id="5364.A0A5C3MM24"/>
<keyword evidence="2" id="KW-1185">Reference proteome</keyword>
<name>A0A5C3MM24_9AGAM</name>
<evidence type="ECO:0000313" key="2">
    <source>
        <dbReference type="Proteomes" id="UP000305948"/>
    </source>
</evidence>
<evidence type="ECO:0000313" key="1">
    <source>
        <dbReference type="EMBL" id="TFK45715.1"/>
    </source>
</evidence>
<proteinExistence type="predicted"/>
<gene>
    <name evidence="1" type="ORF">OE88DRAFT_1089271</name>
</gene>
<dbReference type="Proteomes" id="UP000305948">
    <property type="component" value="Unassembled WGS sequence"/>
</dbReference>
<dbReference type="Gene3D" id="1.20.1280.50">
    <property type="match status" value="1"/>
</dbReference>
<dbReference type="EMBL" id="ML213537">
    <property type="protein sequence ID" value="TFK45715.1"/>
    <property type="molecule type" value="Genomic_DNA"/>
</dbReference>
<sequence>MSKSMSKAMLFCATDLQTRHPVAFSFESNHRRSGVRVEPHYTILYDASLARARVRVARNMETDTPLDCDYCDLRGEELSLQDISFRRVCGLNAARSAGMTAAQEAGMTKELRRDNLDDKVSPQLLPEKETQDMNIVTPAETHARNHNAASVHRLPHEMLSMIMVDVVDTYGVRFLGRCFTPLTLSQVCQRWRHVALETPQIWRAVYIVQAAPYIRASTPGVTRLQAQAAFMDTCVARAGGLPLDLFFSIDCVSDDVPELLPAWRRYITRCESLCLCFTREVWDAFFDTIVSGPILKELAISGARTSDPLPLQNLVMPRLQSLALDASGQEVIFTGLPEGVNWSQIINLCLEDVEFGHSLATVLNQCTTVKSLRLCIEEFRVEEGVAEGESYPISSPELRPSSATVIVRRRGILGHPNYGVCGIHAEAIRVSAGDSQVRGHRSLGK</sequence>
<dbReference type="AlphaFoldDB" id="A0A5C3MM24"/>
<reference evidence="1 2" key="1">
    <citation type="journal article" date="2019" name="Nat. Ecol. Evol.">
        <title>Megaphylogeny resolves global patterns of mushroom evolution.</title>
        <authorList>
            <person name="Varga T."/>
            <person name="Krizsan K."/>
            <person name="Foldi C."/>
            <person name="Dima B."/>
            <person name="Sanchez-Garcia M."/>
            <person name="Sanchez-Ramirez S."/>
            <person name="Szollosi G.J."/>
            <person name="Szarkandi J.G."/>
            <person name="Papp V."/>
            <person name="Albert L."/>
            <person name="Andreopoulos W."/>
            <person name="Angelini C."/>
            <person name="Antonin V."/>
            <person name="Barry K.W."/>
            <person name="Bougher N.L."/>
            <person name="Buchanan P."/>
            <person name="Buyck B."/>
            <person name="Bense V."/>
            <person name="Catcheside P."/>
            <person name="Chovatia M."/>
            <person name="Cooper J."/>
            <person name="Damon W."/>
            <person name="Desjardin D."/>
            <person name="Finy P."/>
            <person name="Geml J."/>
            <person name="Haridas S."/>
            <person name="Hughes K."/>
            <person name="Justo A."/>
            <person name="Karasinski D."/>
            <person name="Kautmanova I."/>
            <person name="Kiss B."/>
            <person name="Kocsube S."/>
            <person name="Kotiranta H."/>
            <person name="LaButti K.M."/>
            <person name="Lechner B.E."/>
            <person name="Liimatainen K."/>
            <person name="Lipzen A."/>
            <person name="Lukacs Z."/>
            <person name="Mihaltcheva S."/>
            <person name="Morgado L.N."/>
            <person name="Niskanen T."/>
            <person name="Noordeloos M.E."/>
            <person name="Ohm R.A."/>
            <person name="Ortiz-Santana B."/>
            <person name="Ovrebo C."/>
            <person name="Racz N."/>
            <person name="Riley R."/>
            <person name="Savchenko A."/>
            <person name="Shiryaev A."/>
            <person name="Soop K."/>
            <person name="Spirin V."/>
            <person name="Szebenyi C."/>
            <person name="Tomsovsky M."/>
            <person name="Tulloss R.E."/>
            <person name="Uehling J."/>
            <person name="Grigoriev I.V."/>
            <person name="Vagvolgyi C."/>
            <person name="Papp T."/>
            <person name="Martin F.M."/>
            <person name="Miettinen O."/>
            <person name="Hibbett D.S."/>
            <person name="Nagy L.G."/>
        </authorList>
    </citation>
    <scope>NUCLEOTIDE SEQUENCE [LARGE SCALE GENOMIC DNA]</scope>
    <source>
        <strain evidence="1 2">OMC1185</strain>
    </source>
</reference>
<dbReference type="OrthoDB" id="3181669at2759"/>
<accession>A0A5C3MM24</accession>